<keyword evidence="3" id="KW-1185">Reference proteome</keyword>
<proteinExistence type="predicted"/>
<accession>A0AAW0IL38</accession>
<comment type="caution">
    <text evidence="2">The sequence shown here is derived from an EMBL/GenBank/DDBJ whole genome shotgun (WGS) entry which is preliminary data.</text>
</comment>
<protein>
    <submittedName>
        <fullName evidence="2">Uncharacterized protein</fullName>
    </submittedName>
</protein>
<dbReference type="SUPFAM" id="SSF47157">
    <property type="entry name" value="Mitochondrial import receptor subunit Tom20"/>
    <property type="match status" value="1"/>
</dbReference>
<dbReference type="AlphaFoldDB" id="A0AAW0IL38"/>
<organism evidence="2 3">
    <name type="scientific">Myodes glareolus</name>
    <name type="common">Bank vole</name>
    <name type="synonym">Clethrionomys glareolus</name>
    <dbReference type="NCBI Taxonomy" id="447135"/>
    <lineage>
        <taxon>Eukaryota</taxon>
        <taxon>Metazoa</taxon>
        <taxon>Chordata</taxon>
        <taxon>Craniata</taxon>
        <taxon>Vertebrata</taxon>
        <taxon>Euteleostomi</taxon>
        <taxon>Mammalia</taxon>
        <taxon>Eutheria</taxon>
        <taxon>Euarchontoglires</taxon>
        <taxon>Glires</taxon>
        <taxon>Rodentia</taxon>
        <taxon>Myomorpha</taxon>
        <taxon>Muroidea</taxon>
        <taxon>Cricetidae</taxon>
        <taxon>Arvicolinae</taxon>
        <taxon>Myodes</taxon>
    </lineage>
</organism>
<evidence type="ECO:0000313" key="2">
    <source>
        <dbReference type="EMBL" id="KAK7814982.1"/>
    </source>
</evidence>
<name>A0AAW0IL38_MYOGA</name>
<dbReference type="GO" id="GO:0006886">
    <property type="term" value="P:intracellular protein transport"/>
    <property type="evidence" value="ECO:0007669"/>
    <property type="project" value="InterPro"/>
</dbReference>
<dbReference type="Gene3D" id="1.20.960.10">
    <property type="entry name" value="Mitochondrial outer membrane translocase complex, subunit Tom20 domain"/>
    <property type="match status" value="1"/>
</dbReference>
<dbReference type="InterPro" id="IPR022422">
    <property type="entry name" value="MAS20_rcpt_metazoan"/>
</dbReference>
<reference evidence="2 3" key="1">
    <citation type="journal article" date="2023" name="bioRxiv">
        <title>Conserved and derived expression patterns and positive selection on dental genes reveal complex evolutionary context of ever-growing rodent molars.</title>
        <authorList>
            <person name="Calamari Z.T."/>
            <person name="Song A."/>
            <person name="Cohen E."/>
            <person name="Akter M."/>
            <person name="Roy R.D."/>
            <person name="Hallikas O."/>
            <person name="Christensen M.M."/>
            <person name="Li P."/>
            <person name="Marangoni P."/>
            <person name="Jernvall J."/>
            <person name="Klein O.D."/>
        </authorList>
    </citation>
    <scope>NUCLEOTIDE SEQUENCE [LARGE SCALE GENOMIC DNA]</scope>
    <source>
        <strain evidence="2">V071</strain>
    </source>
</reference>
<dbReference type="GO" id="GO:0006605">
    <property type="term" value="P:protein targeting"/>
    <property type="evidence" value="ECO:0007669"/>
    <property type="project" value="InterPro"/>
</dbReference>
<feature type="compositionally biased region" description="Polar residues" evidence="1">
    <location>
        <begin position="9"/>
        <end position="19"/>
    </location>
</feature>
<evidence type="ECO:0000256" key="1">
    <source>
        <dbReference type="SAM" id="MobiDB-lite"/>
    </source>
</evidence>
<dbReference type="InterPro" id="IPR023392">
    <property type="entry name" value="Tom20_dom_sf"/>
</dbReference>
<dbReference type="GO" id="GO:0005742">
    <property type="term" value="C:mitochondrial outer membrane translocase complex"/>
    <property type="evidence" value="ECO:0007669"/>
    <property type="project" value="InterPro"/>
</dbReference>
<dbReference type="Proteomes" id="UP001488838">
    <property type="component" value="Unassembled WGS sequence"/>
</dbReference>
<sequence>MHAVAVCGQPQQSLQVSEQSPPPPVFQMLLTKLLPTHEGIGSARSLAGDAVECARYQHDKMSVKRLPKILNLEAEQLWE</sequence>
<evidence type="ECO:0000313" key="3">
    <source>
        <dbReference type="Proteomes" id="UP001488838"/>
    </source>
</evidence>
<dbReference type="EMBL" id="JBBHLL010000117">
    <property type="protein sequence ID" value="KAK7814982.1"/>
    <property type="molecule type" value="Genomic_DNA"/>
</dbReference>
<feature type="region of interest" description="Disordered" evidence="1">
    <location>
        <begin position="1"/>
        <end position="21"/>
    </location>
</feature>
<gene>
    <name evidence="2" type="ORF">U0070_024325</name>
</gene>
<dbReference type="PRINTS" id="PR01989">
    <property type="entry name" value="EUOM20RECPTR"/>
</dbReference>